<dbReference type="InterPro" id="IPR001279">
    <property type="entry name" value="Metallo-B-lactamas"/>
</dbReference>
<sequence>MDYSQNIHEVTPHTLMFQSDNSNAGAIILPNSIVAIDPTMYPPDARGFRTEIEKKYNKKVKFLLITHYHGDHVFGAGPFKEVERVAHESQIELIDERLNGEWSKEALEEWKNEEPERAEAIDQIEILKPTVTFESEFIISDEENSDRVEIYHTGGHTKDSSFAYFPKEKVVFTGDLIFAESFPWACDKTCNPDDWILAFEKILSLDFAYVIPGHGPLTGREEMEKHLNLFKELRKIIKESIENGIKAEDIKMPDFYPPIQPEMDIRSIEHWIKFYSDK</sequence>
<dbReference type="PANTHER" id="PTHR42951">
    <property type="entry name" value="METALLO-BETA-LACTAMASE DOMAIN-CONTAINING"/>
    <property type="match status" value="1"/>
</dbReference>
<feature type="domain" description="Metallo-beta-lactamase" evidence="1">
    <location>
        <begin position="21"/>
        <end position="214"/>
    </location>
</feature>
<protein>
    <submittedName>
        <fullName evidence="2">MBL fold metallo-hydrolase</fullName>
    </submittedName>
</protein>
<dbReference type="SUPFAM" id="SSF56281">
    <property type="entry name" value="Metallo-hydrolase/oxidoreductase"/>
    <property type="match status" value="1"/>
</dbReference>
<dbReference type="CDD" id="cd16282">
    <property type="entry name" value="metallo-hydrolase-like_MBL-fold"/>
    <property type="match status" value="1"/>
</dbReference>
<dbReference type="Proteomes" id="UP000321408">
    <property type="component" value="Chromosome"/>
</dbReference>
<dbReference type="Pfam" id="PF00753">
    <property type="entry name" value="Lactamase_B"/>
    <property type="match status" value="1"/>
</dbReference>
<dbReference type="EMBL" id="CP042905">
    <property type="protein sequence ID" value="QEE17158.1"/>
    <property type="molecule type" value="Genomic_DNA"/>
</dbReference>
<proteinExistence type="predicted"/>
<name>A0A5B9DD45_9ARCH</name>
<dbReference type="InterPro" id="IPR036866">
    <property type="entry name" value="RibonucZ/Hydroxyglut_hydro"/>
</dbReference>
<keyword evidence="3" id="KW-1185">Reference proteome</keyword>
<dbReference type="GeneID" id="41330966"/>
<dbReference type="AlphaFoldDB" id="A0A5B9DD45"/>
<organism evidence="2 3">
    <name type="scientific">Promethearchaeum syntrophicum</name>
    <dbReference type="NCBI Taxonomy" id="2594042"/>
    <lineage>
        <taxon>Archaea</taxon>
        <taxon>Promethearchaeati</taxon>
        <taxon>Promethearchaeota</taxon>
        <taxon>Promethearchaeia</taxon>
        <taxon>Promethearchaeales</taxon>
        <taxon>Promethearchaeaceae</taxon>
        <taxon>Promethearchaeum</taxon>
    </lineage>
</organism>
<dbReference type="OrthoDB" id="197151at2157"/>
<dbReference type="GO" id="GO:0004416">
    <property type="term" value="F:hydroxyacylglutathione hydrolase activity"/>
    <property type="evidence" value="ECO:0007669"/>
    <property type="project" value="UniProtKB-EC"/>
</dbReference>
<reference evidence="2 3" key="1">
    <citation type="journal article" date="2020" name="Nature">
        <title>Isolation of an archaeon at the prokaryote-eukaryote interface.</title>
        <authorList>
            <person name="Imachi H."/>
            <person name="Nobu M.K."/>
            <person name="Nakahara N."/>
            <person name="Morono Y."/>
            <person name="Ogawara M."/>
            <person name="Takaki Y."/>
            <person name="Takano Y."/>
            <person name="Uematsu K."/>
            <person name="Ikuta T."/>
            <person name="Ito M."/>
            <person name="Matsui Y."/>
            <person name="Miyazaki M."/>
            <person name="Murata K."/>
            <person name="Saito Y."/>
            <person name="Sakai S."/>
            <person name="Song C."/>
            <person name="Tasumi E."/>
            <person name="Yamanaka Y."/>
            <person name="Yamaguchi T."/>
            <person name="Kamagata Y."/>
            <person name="Tamaki H."/>
            <person name="Takai K."/>
        </authorList>
    </citation>
    <scope>NUCLEOTIDE SEQUENCE [LARGE SCALE GENOMIC DNA]</scope>
    <source>
        <strain evidence="2 3">MK-D1</strain>
    </source>
</reference>
<evidence type="ECO:0000259" key="1">
    <source>
        <dbReference type="SMART" id="SM00849"/>
    </source>
</evidence>
<dbReference type="InterPro" id="IPR050855">
    <property type="entry name" value="NDM-1-like"/>
</dbReference>
<dbReference type="RefSeq" id="WP_147664070.1">
    <property type="nucleotide sequence ID" value="NZ_CP042905.2"/>
</dbReference>
<accession>A0A5B9DD45</accession>
<dbReference type="Gene3D" id="3.60.15.10">
    <property type="entry name" value="Ribonuclease Z/Hydroxyacylglutathione hydrolase-like"/>
    <property type="match status" value="1"/>
</dbReference>
<dbReference type="PANTHER" id="PTHR42951:SF4">
    <property type="entry name" value="ACYL-COENZYME A THIOESTERASE MBLAC2"/>
    <property type="match status" value="1"/>
</dbReference>
<dbReference type="SMART" id="SM00849">
    <property type="entry name" value="Lactamase_B"/>
    <property type="match status" value="1"/>
</dbReference>
<gene>
    <name evidence="2" type="ORF">DSAG12_02990</name>
</gene>
<dbReference type="KEGG" id="psyt:DSAG12_02990"/>
<evidence type="ECO:0000313" key="2">
    <source>
        <dbReference type="EMBL" id="QEE17158.1"/>
    </source>
</evidence>
<evidence type="ECO:0000313" key="3">
    <source>
        <dbReference type="Proteomes" id="UP000321408"/>
    </source>
</evidence>
<reference evidence="2 3" key="2">
    <citation type="journal article" date="2024" name="Int. J. Syst. Evol. Microbiol.">
        <title>Promethearchaeum syntrophicum gen. nov., sp. nov., an anaerobic, obligately syntrophic archaeon, the first isolate of the lineage 'Asgard' archaea, and proposal of the new archaeal phylum Promethearchaeota phyl. nov. and kingdom Promethearchaeati regn. nov.</title>
        <authorList>
            <person name="Imachi H."/>
            <person name="Nobu M.K."/>
            <person name="Kato S."/>
            <person name="Takaki Y."/>
            <person name="Miyazaki M."/>
            <person name="Miyata M."/>
            <person name="Ogawara M."/>
            <person name="Saito Y."/>
            <person name="Sakai S."/>
            <person name="Tahara Y.O."/>
            <person name="Takano Y."/>
            <person name="Tasumi E."/>
            <person name="Uematsu K."/>
            <person name="Yoshimura T."/>
            <person name="Itoh T."/>
            <person name="Ohkuma M."/>
            <person name="Takai K."/>
        </authorList>
    </citation>
    <scope>NUCLEOTIDE SEQUENCE [LARGE SCALE GENOMIC DNA]</scope>
    <source>
        <strain evidence="2 3">MK-D1</strain>
    </source>
</reference>